<evidence type="ECO:0008006" key="3">
    <source>
        <dbReference type="Google" id="ProtNLM"/>
    </source>
</evidence>
<dbReference type="Proteomes" id="UP000053319">
    <property type="component" value="Unassembled WGS sequence"/>
</dbReference>
<gene>
    <name evidence="1" type="ORF">DICSQDRAFT_170182</name>
</gene>
<dbReference type="AlphaFoldDB" id="R7SZ01"/>
<evidence type="ECO:0000313" key="2">
    <source>
        <dbReference type="Proteomes" id="UP000053319"/>
    </source>
</evidence>
<dbReference type="HOGENOM" id="CLU_1686516_0_0_1"/>
<evidence type="ECO:0000313" key="1">
    <source>
        <dbReference type="EMBL" id="EJF61429.1"/>
    </source>
</evidence>
<dbReference type="RefSeq" id="XP_007365874.1">
    <property type="nucleotide sequence ID" value="XM_007365812.1"/>
</dbReference>
<dbReference type="GeneID" id="18839123"/>
<organism evidence="1 2">
    <name type="scientific">Dichomitus squalens (strain LYAD-421)</name>
    <name type="common">Western red white-rot fungus</name>
    <dbReference type="NCBI Taxonomy" id="732165"/>
    <lineage>
        <taxon>Eukaryota</taxon>
        <taxon>Fungi</taxon>
        <taxon>Dikarya</taxon>
        <taxon>Basidiomycota</taxon>
        <taxon>Agaricomycotina</taxon>
        <taxon>Agaricomycetes</taxon>
        <taxon>Polyporales</taxon>
        <taxon>Polyporaceae</taxon>
        <taxon>Dichomitus</taxon>
    </lineage>
</organism>
<accession>R7SZ01</accession>
<sequence length="156" mass="17493">MLRHLQLSLTDYQGNQEVLKGGADALTFVRFDSLSTPWSAPPLHNLVDLRWLWYQTRLQYEQFRSVTSPSPNIRALILRGTSIHLHAGRAYPPLHIPTLRYLELSGETACKMSSLFETPNIQALTFANLDEAEFREFVAPLCLCTDTSATASASPS</sequence>
<dbReference type="EMBL" id="JH719410">
    <property type="protein sequence ID" value="EJF61429.1"/>
    <property type="molecule type" value="Genomic_DNA"/>
</dbReference>
<name>R7SZ01_DICSQ</name>
<protein>
    <recommendedName>
        <fullName evidence="3">F-box domain-containing protein</fullName>
    </recommendedName>
</protein>
<dbReference type="KEGG" id="dsq:DICSQDRAFT_170182"/>
<proteinExistence type="predicted"/>
<reference evidence="1 2" key="1">
    <citation type="journal article" date="2012" name="Science">
        <title>The Paleozoic origin of enzymatic lignin decomposition reconstructed from 31 fungal genomes.</title>
        <authorList>
            <person name="Floudas D."/>
            <person name="Binder M."/>
            <person name="Riley R."/>
            <person name="Barry K."/>
            <person name="Blanchette R.A."/>
            <person name="Henrissat B."/>
            <person name="Martinez A.T."/>
            <person name="Otillar R."/>
            <person name="Spatafora J.W."/>
            <person name="Yadav J.S."/>
            <person name="Aerts A."/>
            <person name="Benoit I."/>
            <person name="Boyd A."/>
            <person name="Carlson A."/>
            <person name="Copeland A."/>
            <person name="Coutinho P.M."/>
            <person name="de Vries R.P."/>
            <person name="Ferreira P."/>
            <person name="Findley K."/>
            <person name="Foster B."/>
            <person name="Gaskell J."/>
            <person name="Glotzer D."/>
            <person name="Gorecki P."/>
            <person name="Heitman J."/>
            <person name="Hesse C."/>
            <person name="Hori C."/>
            <person name="Igarashi K."/>
            <person name="Jurgens J.A."/>
            <person name="Kallen N."/>
            <person name="Kersten P."/>
            <person name="Kohler A."/>
            <person name="Kuees U."/>
            <person name="Kumar T.K.A."/>
            <person name="Kuo A."/>
            <person name="LaButti K."/>
            <person name="Larrondo L.F."/>
            <person name="Lindquist E."/>
            <person name="Ling A."/>
            <person name="Lombard V."/>
            <person name="Lucas S."/>
            <person name="Lundell T."/>
            <person name="Martin R."/>
            <person name="McLaughlin D.J."/>
            <person name="Morgenstern I."/>
            <person name="Morin E."/>
            <person name="Murat C."/>
            <person name="Nagy L.G."/>
            <person name="Nolan M."/>
            <person name="Ohm R.A."/>
            <person name="Patyshakuliyeva A."/>
            <person name="Rokas A."/>
            <person name="Ruiz-Duenas F.J."/>
            <person name="Sabat G."/>
            <person name="Salamov A."/>
            <person name="Samejima M."/>
            <person name="Schmutz J."/>
            <person name="Slot J.C."/>
            <person name="St John F."/>
            <person name="Stenlid J."/>
            <person name="Sun H."/>
            <person name="Sun S."/>
            <person name="Syed K."/>
            <person name="Tsang A."/>
            <person name="Wiebenga A."/>
            <person name="Young D."/>
            <person name="Pisabarro A."/>
            <person name="Eastwood D.C."/>
            <person name="Martin F."/>
            <person name="Cullen D."/>
            <person name="Grigoriev I.V."/>
            <person name="Hibbett D.S."/>
        </authorList>
    </citation>
    <scope>NUCLEOTIDE SEQUENCE [LARGE SCALE GENOMIC DNA]</scope>
    <source>
        <strain evidence="1 2">LYAD-421 SS1</strain>
    </source>
</reference>